<protein>
    <submittedName>
        <fullName evidence="1">Uncharacterized protein</fullName>
    </submittedName>
</protein>
<feature type="non-terminal residue" evidence="1">
    <location>
        <position position="199"/>
    </location>
</feature>
<dbReference type="EMBL" id="MU167447">
    <property type="protein sequence ID" value="KAG0140394.1"/>
    <property type="molecule type" value="Genomic_DNA"/>
</dbReference>
<organism evidence="1 2">
    <name type="scientific">Cronartium quercuum f. sp. fusiforme G11</name>
    <dbReference type="NCBI Taxonomy" id="708437"/>
    <lineage>
        <taxon>Eukaryota</taxon>
        <taxon>Fungi</taxon>
        <taxon>Dikarya</taxon>
        <taxon>Basidiomycota</taxon>
        <taxon>Pucciniomycotina</taxon>
        <taxon>Pucciniomycetes</taxon>
        <taxon>Pucciniales</taxon>
        <taxon>Coleosporiaceae</taxon>
        <taxon>Cronartium</taxon>
    </lineage>
</organism>
<reference evidence="1" key="1">
    <citation type="submission" date="2013-11" db="EMBL/GenBank/DDBJ databases">
        <title>Genome sequence of the fusiform rust pathogen reveals effectors for host alternation and coevolution with pine.</title>
        <authorList>
            <consortium name="DOE Joint Genome Institute"/>
            <person name="Smith K."/>
            <person name="Pendleton A."/>
            <person name="Kubisiak T."/>
            <person name="Anderson C."/>
            <person name="Salamov A."/>
            <person name="Aerts A."/>
            <person name="Riley R."/>
            <person name="Clum A."/>
            <person name="Lindquist E."/>
            <person name="Ence D."/>
            <person name="Campbell M."/>
            <person name="Kronenberg Z."/>
            <person name="Feau N."/>
            <person name="Dhillon B."/>
            <person name="Hamelin R."/>
            <person name="Burleigh J."/>
            <person name="Smith J."/>
            <person name="Yandell M."/>
            <person name="Nelson C."/>
            <person name="Grigoriev I."/>
            <person name="Davis J."/>
        </authorList>
    </citation>
    <scope>NUCLEOTIDE SEQUENCE</scope>
    <source>
        <strain evidence="1">G11</strain>
    </source>
</reference>
<accession>A0A9P6T6G7</accession>
<dbReference type="AlphaFoldDB" id="A0A9P6T6G7"/>
<gene>
    <name evidence="1" type="ORF">CROQUDRAFT_136716</name>
</gene>
<name>A0A9P6T6G7_9BASI</name>
<comment type="caution">
    <text evidence="1">The sequence shown here is derived from an EMBL/GenBank/DDBJ whole genome shotgun (WGS) entry which is preliminary data.</text>
</comment>
<keyword evidence="2" id="KW-1185">Reference proteome</keyword>
<dbReference type="Proteomes" id="UP000886653">
    <property type="component" value="Unassembled WGS sequence"/>
</dbReference>
<evidence type="ECO:0000313" key="1">
    <source>
        <dbReference type="EMBL" id="KAG0140394.1"/>
    </source>
</evidence>
<evidence type="ECO:0000313" key="2">
    <source>
        <dbReference type="Proteomes" id="UP000886653"/>
    </source>
</evidence>
<proteinExistence type="predicted"/>
<sequence>MPPMRNWDVTKRNVYHLWQFSLEPGNIGYLEAEVSALGVRDTLNMSFICQAQVMHQSMKPEEVQDWGNNIETDFGEKIFNPMLHLKATHAFDLLSQQNSTLFHSNKLLCKSTGYNSDWNNYALIKATCFTKLANDPTEQFPTNLCEAFPGSSWCEVQDLQLSTGQHACPGCFISVRVVICFQVYLTIGKEGLMKRASTL</sequence>